<reference evidence="3 4" key="1">
    <citation type="submission" date="2016-11" db="EMBL/GenBank/DDBJ databases">
        <authorList>
            <person name="Jaros S."/>
            <person name="Januszkiewicz K."/>
            <person name="Wedrychowicz H."/>
        </authorList>
    </citation>
    <scope>NUCLEOTIDE SEQUENCE [LARGE SCALE GENOMIC DNA]</scope>
    <source>
        <strain evidence="3 4">DSM 26883</strain>
    </source>
</reference>
<dbReference type="Proteomes" id="UP000184436">
    <property type="component" value="Unassembled WGS sequence"/>
</dbReference>
<accession>A0A1M5BIX1</accession>
<dbReference type="RefSeq" id="WP_073349913.1">
    <property type="nucleotide sequence ID" value="NZ_FQVD01000019.1"/>
</dbReference>
<dbReference type="PANTHER" id="PTHR39196:SF1">
    <property type="entry name" value="PRIMOSOME, DNAD SUBUNIT"/>
    <property type="match status" value="1"/>
</dbReference>
<evidence type="ECO:0000313" key="3">
    <source>
        <dbReference type="EMBL" id="SHF42388.1"/>
    </source>
</evidence>
<evidence type="ECO:0000256" key="1">
    <source>
        <dbReference type="SAM" id="MobiDB-lite"/>
    </source>
</evidence>
<proteinExistence type="predicted"/>
<organism evidence="3 4">
    <name type="scientific">Bacteroides faecichinchillae</name>
    <dbReference type="NCBI Taxonomy" id="871325"/>
    <lineage>
        <taxon>Bacteria</taxon>
        <taxon>Pseudomonadati</taxon>
        <taxon>Bacteroidota</taxon>
        <taxon>Bacteroidia</taxon>
        <taxon>Bacteroidales</taxon>
        <taxon>Bacteroidaceae</taxon>
        <taxon>Bacteroides</taxon>
    </lineage>
</organism>
<dbReference type="AlphaFoldDB" id="A0A1M5BIX1"/>
<gene>
    <name evidence="3" type="ORF">SAMN05444349_11925</name>
</gene>
<protein>
    <recommendedName>
        <fullName evidence="2">Lin1244/Lin1753-like N-terminal domain-containing protein</fullName>
    </recommendedName>
</protein>
<dbReference type="PANTHER" id="PTHR39196">
    <property type="entry name" value="PRIMOSOME, DNAD SUBUNIT"/>
    <property type="match status" value="1"/>
</dbReference>
<dbReference type="STRING" id="871325.SAMN05444349_11925"/>
<feature type="domain" description="Lin1244/Lin1753-like N-terminal" evidence="2">
    <location>
        <begin position="11"/>
        <end position="105"/>
    </location>
</feature>
<keyword evidence="4" id="KW-1185">Reference proteome</keyword>
<dbReference type="OrthoDB" id="1047417at2"/>
<evidence type="ECO:0000259" key="2">
    <source>
        <dbReference type="Pfam" id="PF14297"/>
    </source>
</evidence>
<feature type="region of interest" description="Disordered" evidence="1">
    <location>
        <begin position="199"/>
        <end position="224"/>
    </location>
</feature>
<sequence length="307" mass="34813">MARIKKRGLDYFPISVDFIYDRAVRRLMKREGDAVLGILLEVFSYVYSDEGYYVRADSLFYEDLSAGLYERNASDVERIVRLAVDYGLFDAGMFEKHCILTSVEIQRQYLFSTRRRNVSQLEPDYCLLEAAELSEPQDETKGKSIRKCKGDTDEKISLTSENVTLIPQNVTPGTHSIAQNSILQHSIAKQSIEYPLLNPPPENVGEEEETTKVGENSGKRKEWTQEDIDQLRPPTDGIDRNYEGLLVNLRLFGISPSEQYALIRKSNYGAIGGAIWRGICVLRDSGGRIKLPGRYLLSLVNKKKSTV</sequence>
<dbReference type="EMBL" id="FQVD01000019">
    <property type="protein sequence ID" value="SHF42388.1"/>
    <property type="molecule type" value="Genomic_DNA"/>
</dbReference>
<name>A0A1M5BIX1_9BACE</name>
<dbReference type="InterPro" id="IPR025400">
    <property type="entry name" value="Lin1244/Lin1753-like_N"/>
</dbReference>
<evidence type="ECO:0000313" key="4">
    <source>
        <dbReference type="Proteomes" id="UP000184436"/>
    </source>
</evidence>
<dbReference type="Pfam" id="PF14297">
    <property type="entry name" value="Lin1244_N"/>
    <property type="match status" value="1"/>
</dbReference>